<evidence type="ECO:0000256" key="2">
    <source>
        <dbReference type="SAM" id="Phobius"/>
    </source>
</evidence>
<feature type="region of interest" description="Disordered" evidence="1">
    <location>
        <begin position="442"/>
        <end position="463"/>
    </location>
</feature>
<organism evidence="3 4">
    <name type="scientific">Nonomuraea soli</name>
    <dbReference type="NCBI Taxonomy" id="1032476"/>
    <lineage>
        <taxon>Bacteria</taxon>
        <taxon>Bacillati</taxon>
        <taxon>Actinomycetota</taxon>
        <taxon>Actinomycetes</taxon>
        <taxon>Streptosporangiales</taxon>
        <taxon>Streptosporangiaceae</taxon>
        <taxon>Nonomuraea</taxon>
    </lineage>
</organism>
<dbReference type="AlphaFoldDB" id="A0A7W0CGF8"/>
<dbReference type="Pfam" id="PF13576">
    <property type="entry name" value="Pentapeptide_3"/>
    <property type="match status" value="1"/>
</dbReference>
<protein>
    <recommendedName>
        <fullName evidence="5">Pentapeptide repeat-containing protein</fullName>
    </recommendedName>
</protein>
<keyword evidence="2" id="KW-1133">Transmembrane helix</keyword>
<sequence length="463" mass="50340">MDWVTCSHSPACTGIARPPYGLCLSHLAPHQLDEELAAIRPGRLLDLRGTRLDADLLARVVEAAGRRPGRTRLDHARFPDETRLSELEFAGDLTLENARFDRLASFYGTRFLGNLSLAGARFGRELSLHGARVHGYTSLDRAMIGRDALFGEAVFVRGLSCERARFDGFATFDGALIGETACFRGARFGRTLSFRKVGGSAAFEAAHLCGDAYLSSGGRVSLARARADGLVDLSVRGNAVDLRRLEVGGQLLLRLTDARADLEGAVLRGRATISGRGLAAVDSLRAVDAPELTLRGLDLATCRFAGLVHPAGLRVKDCSFALTPRGVRLSLGWPPLRWFSRRRTLADEHGWRGWSAAADPGATPDRLAWLYTSLREGVDDERTSADFAFGAMEMRRQASRRWWLSMYWLFAGYGLRLSRTVAWALLVVAVALGTVMVSSASHASHRPSGKSGVSPIRTPAARP</sequence>
<comment type="caution">
    <text evidence="3">The sequence shown here is derived from an EMBL/GenBank/DDBJ whole genome shotgun (WGS) entry which is preliminary data.</text>
</comment>
<reference evidence="3 4" key="1">
    <citation type="submission" date="2020-07" db="EMBL/GenBank/DDBJ databases">
        <title>Genomic Encyclopedia of Type Strains, Phase IV (KMG-IV): sequencing the most valuable type-strain genomes for metagenomic binning, comparative biology and taxonomic classification.</title>
        <authorList>
            <person name="Goeker M."/>
        </authorList>
    </citation>
    <scope>NUCLEOTIDE SEQUENCE [LARGE SCALE GENOMIC DNA]</scope>
    <source>
        <strain evidence="3 4">DSM 45533</strain>
    </source>
</reference>
<name>A0A7W0CGF8_9ACTN</name>
<evidence type="ECO:0000256" key="1">
    <source>
        <dbReference type="SAM" id="MobiDB-lite"/>
    </source>
</evidence>
<evidence type="ECO:0000313" key="3">
    <source>
        <dbReference type="EMBL" id="MBA2890537.1"/>
    </source>
</evidence>
<feature type="transmembrane region" description="Helical" evidence="2">
    <location>
        <begin position="421"/>
        <end position="440"/>
    </location>
</feature>
<keyword evidence="2" id="KW-0812">Transmembrane</keyword>
<dbReference type="InterPro" id="IPR001646">
    <property type="entry name" value="5peptide_repeat"/>
</dbReference>
<proteinExistence type="predicted"/>
<gene>
    <name evidence="3" type="ORF">HNR30_001878</name>
</gene>
<evidence type="ECO:0000313" key="4">
    <source>
        <dbReference type="Proteomes" id="UP000530928"/>
    </source>
</evidence>
<dbReference type="RefSeq" id="WP_181609352.1">
    <property type="nucleotide sequence ID" value="NZ_BAABAM010000006.1"/>
</dbReference>
<keyword evidence="2" id="KW-0472">Membrane</keyword>
<dbReference type="Proteomes" id="UP000530928">
    <property type="component" value="Unassembled WGS sequence"/>
</dbReference>
<evidence type="ECO:0008006" key="5">
    <source>
        <dbReference type="Google" id="ProtNLM"/>
    </source>
</evidence>
<keyword evidence="4" id="KW-1185">Reference proteome</keyword>
<dbReference type="EMBL" id="JACDUR010000002">
    <property type="protein sequence ID" value="MBA2890537.1"/>
    <property type="molecule type" value="Genomic_DNA"/>
</dbReference>
<accession>A0A7W0CGF8</accession>